<dbReference type="EMBL" id="JAPFIT010000033">
    <property type="protein sequence ID" value="MDC5743430.1"/>
    <property type="molecule type" value="Genomic_DNA"/>
</dbReference>
<evidence type="ECO:0000313" key="11">
    <source>
        <dbReference type="Proteomes" id="UP001150001"/>
    </source>
</evidence>
<dbReference type="InterPro" id="IPR010432">
    <property type="entry name" value="RDD"/>
</dbReference>
<evidence type="ECO:0000256" key="6">
    <source>
        <dbReference type="SAM" id="Phobius"/>
    </source>
</evidence>
<keyword evidence="9" id="KW-0614">Plasmid</keyword>
<dbReference type="GeneID" id="78078762"/>
<feature type="domain" description="RDD" evidence="7">
    <location>
        <begin position="15"/>
        <end position="142"/>
    </location>
</feature>
<evidence type="ECO:0000313" key="10">
    <source>
        <dbReference type="Proteomes" id="UP000094761"/>
    </source>
</evidence>
<evidence type="ECO:0000256" key="5">
    <source>
        <dbReference type="ARBA" id="ARBA00023136"/>
    </source>
</evidence>
<dbReference type="EMBL" id="LUAX01000008">
    <property type="protein sequence ID" value="OAM96731.1"/>
    <property type="molecule type" value="Genomic_DNA"/>
</dbReference>
<dbReference type="OrthoDB" id="9793824at2"/>
<feature type="transmembrane region" description="Helical" evidence="6">
    <location>
        <begin position="61"/>
        <end position="78"/>
    </location>
</feature>
<keyword evidence="5 6" id="KW-0472">Membrane</keyword>
<dbReference type="Pfam" id="PF06271">
    <property type="entry name" value="RDD"/>
    <property type="match status" value="1"/>
</dbReference>
<dbReference type="InterPro" id="IPR051791">
    <property type="entry name" value="Pra-immunoreactive"/>
</dbReference>
<feature type="transmembrane region" description="Helical" evidence="6">
    <location>
        <begin position="22"/>
        <end position="49"/>
    </location>
</feature>
<proteinExistence type="predicted"/>
<dbReference type="RefSeq" id="WP_069669746.1">
    <property type="nucleotide sequence ID" value="NZ_JAPFIM010000025.1"/>
</dbReference>
<gene>
    <name evidence="9" type="ORF">AZ468_23875</name>
    <name evidence="8" type="ORF">OPW20_25545</name>
</gene>
<comment type="subcellular location">
    <subcellularLocation>
        <location evidence="1">Cell membrane</location>
        <topology evidence="1">Multi-pass membrane protein</topology>
    </subcellularLocation>
</comment>
<dbReference type="PANTHER" id="PTHR36115:SF4">
    <property type="entry name" value="MEMBRANE PROTEIN"/>
    <property type="match status" value="1"/>
</dbReference>
<keyword evidence="2" id="KW-1003">Cell membrane</keyword>
<geneLocation type="plasmid" evidence="9">
    <name>p251_like</name>
</geneLocation>
<keyword evidence="4 6" id="KW-1133">Transmembrane helix</keyword>
<evidence type="ECO:0000256" key="1">
    <source>
        <dbReference type="ARBA" id="ARBA00004651"/>
    </source>
</evidence>
<organism evidence="9 10">
    <name type="scientific">Vibrio europaeus</name>
    <dbReference type="NCBI Taxonomy" id="300876"/>
    <lineage>
        <taxon>Bacteria</taxon>
        <taxon>Pseudomonadati</taxon>
        <taxon>Pseudomonadota</taxon>
        <taxon>Gammaproteobacteria</taxon>
        <taxon>Vibrionales</taxon>
        <taxon>Vibrionaceae</taxon>
        <taxon>Vibrio</taxon>
        <taxon>Vibrio oreintalis group</taxon>
    </lineage>
</organism>
<feature type="transmembrane region" description="Helical" evidence="6">
    <location>
        <begin position="110"/>
        <end position="129"/>
    </location>
</feature>
<evidence type="ECO:0000313" key="9">
    <source>
        <dbReference type="EMBL" id="OAM96731.1"/>
    </source>
</evidence>
<reference evidence="9 10" key="1">
    <citation type="submission" date="2016-03" db="EMBL/GenBank/DDBJ databases">
        <title>Draft genome sequence of the Vibrio tubiashii subs. europaeus.</title>
        <authorList>
            <person name="Spinard E."/>
            <person name="Dubert J."/>
            <person name="Nelson D.R."/>
            <person name="Barja J.L."/>
        </authorList>
    </citation>
    <scope>NUCLEOTIDE SEQUENCE [LARGE SCALE GENOMIC DNA]</scope>
    <source>
        <strain evidence="10">PP-638</strain>
        <strain evidence="9">PP2-638</strain>
        <plasmid evidence="9">p251_like</plasmid>
    </source>
</reference>
<keyword evidence="11" id="KW-1185">Reference proteome</keyword>
<dbReference type="GO" id="GO:0005886">
    <property type="term" value="C:plasma membrane"/>
    <property type="evidence" value="ECO:0007669"/>
    <property type="project" value="UniProtKB-SubCell"/>
</dbReference>
<comment type="caution">
    <text evidence="9">The sequence shown here is derived from an EMBL/GenBank/DDBJ whole genome shotgun (WGS) entry which is preliminary data.</text>
</comment>
<keyword evidence="3 6" id="KW-0812">Transmembrane</keyword>
<evidence type="ECO:0000313" key="8">
    <source>
        <dbReference type="EMBL" id="MDC5743430.1"/>
    </source>
</evidence>
<evidence type="ECO:0000259" key="7">
    <source>
        <dbReference type="Pfam" id="PF06271"/>
    </source>
</evidence>
<sequence length="163" mass="18230">MDEQSTLKVGDRYQYAGFWSRVGAAVIDTVILCVLTYPILVAVYGWAYFDSDAVIQGGTDFVLSWLFPLIAVLSFWVYRQATPGKMAIRAKIVDANTGDKPSLRQYLIRYLGYIVATLPLGLGILWVAWDKRKQGWHDKLANTVVIGDKERTAEVAFSSNSDT</sequence>
<protein>
    <submittedName>
        <fullName evidence="8">RDD family protein</fullName>
    </submittedName>
</protein>
<dbReference type="Proteomes" id="UP000094761">
    <property type="component" value="Unassembled WGS sequence"/>
</dbReference>
<dbReference type="AlphaFoldDB" id="A0A178J4C3"/>
<evidence type="ECO:0000256" key="3">
    <source>
        <dbReference type="ARBA" id="ARBA00022692"/>
    </source>
</evidence>
<accession>A0A178J4C3</accession>
<dbReference type="Proteomes" id="UP001150001">
    <property type="component" value="Unassembled WGS sequence"/>
</dbReference>
<reference evidence="8" key="2">
    <citation type="submission" date="2022-11" db="EMBL/GenBank/DDBJ databases">
        <title>Role of the vibriolysin VemA secreted by the emergent pathogen Vibrio europaeus in the colonization of Manila clam mucus.</title>
        <authorList>
            <person name="Martinez C."/>
            <person name="Rodriguez S."/>
            <person name="Vences A."/>
            <person name="Barja J.L."/>
            <person name="Toranzo A.E."/>
            <person name="Dubert J."/>
        </authorList>
    </citation>
    <scope>NUCLEOTIDE SEQUENCE</scope>
    <source>
        <strain evidence="8">3454</strain>
    </source>
</reference>
<evidence type="ECO:0000256" key="4">
    <source>
        <dbReference type="ARBA" id="ARBA00022989"/>
    </source>
</evidence>
<name>A0A178J4C3_9VIBR</name>
<evidence type="ECO:0000256" key="2">
    <source>
        <dbReference type="ARBA" id="ARBA00022475"/>
    </source>
</evidence>
<dbReference type="PANTHER" id="PTHR36115">
    <property type="entry name" value="PROLINE-RICH ANTIGEN HOMOLOG-RELATED"/>
    <property type="match status" value="1"/>
</dbReference>